<gene>
    <name evidence="2" type="ORF">I6G64_00290</name>
</gene>
<keyword evidence="1" id="KW-0732">Signal</keyword>
<sequence length="143" mass="16226">MVKKIFSILGVIFTINVAFAAHTAPRTIVEVKVNETGKSEDESINVRDGCRAFKITEKDVREFFSQAYPVPLNFNVHERYSPCYAKGIIEFSNNTRGKWKISSSGGGTLLWDTGDIATLFYNDYKWTDPFEDTYTSEDESNSE</sequence>
<dbReference type="Proteomes" id="UP000594967">
    <property type="component" value="Chromosome"/>
</dbReference>
<keyword evidence="3" id="KW-1185">Reference proteome</keyword>
<organism evidence="2 3">
    <name type="scientific">Serratia plymuthica</name>
    <dbReference type="NCBI Taxonomy" id="82996"/>
    <lineage>
        <taxon>Bacteria</taxon>
        <taxon>Pseudomonadati</taxon>
        <taxon>Pseudomonadota</taxon>
        <taxon>Gammaproteobacteria</taxon>
        <taxon>Enterobacterales</taxon>
        <taxon>Yersiniaceae</taxon>
        <taxon>Serratia</taxon>
    </lineage>
</organism>
<proteinExistence type="predicted"/>
<feature type="signal peptide" evidence="1">
    <location>
        <begin position="1"/>
        <end position="20"/>
    </location>
</feature>
<reference evidence="2 3" key="1">
    <citation type="submission" date="2020-12" db="EMBL/GenBank/DDBJ databases">
        <title>FDA dAtabase for Regulatory Grade micrObial Sequences (FDA-ARGOS): Supporting development and validation of Infectious Disease Dx tests.</title>
        <authorList>
            <person name="Sproer C."/>
            <person name="Gronow S."/>
            <person name="Severitt S."/>
            <person name="Schroder I."/>
            <person name="Tallon L."/>
            <person name="Sadzewicz L."/>
            <person name="Zhao X."/>
            <person name="Boylan J."/>
            <person name="Ott S."/>
            <person name="Bowen H."/>
            <person name="Vavikolanu K."/>
            <person name="Mehta A."/>
            <person name="Aluvathingal J."/>
            <person name="Nadendla S."/>
            <person name="Lowell S."/>
            <person name="Myers T."/>
            <person name="Yan Y."/>
            <person name="Sichtig H."/>
        </authorList>
    </citation>
    <scope>NUCLEOTIDE SEQUENCE [LARGE SCALE GENOMIC DNA]</scope>
    <source>
        <strain evidence="2 3">FDAARGOS_907</strain>
    </source>
</reference>
<accession>A0A7T2SSN5</accession>
<dbReference type="EMBL" id="CP065673">
    <property type="protein sequence ID" value="QPS20913.1"/>
    <property type="molecule type" value="Genomic_DNA"/>
</dbReference>
<evidence type="ECO:0000256" key="1">
    <source>
        <dbReference type="SAM" id="SignalP"/>
    </source>
</evidence>
<dbReference type="RefSeq" id="WP_073972029.1">
    <property type="nucleotide sequence ID" value="NZ_CAMITG010000002.1"/>
</dbReference>
<name>A0A7T2SSN5_SERPL</name>
<feature type="chain" id="PRO_5045352719" description="DUF4430 domain-containing protein" evidence="1">
    <location>
        <begin position="21"/>
        <end position="143"/>
    </location>
</feature>
<evidence type="ECO:0000313" key="2">
    <source>
        <dbReference type="EMBL" id="QPS20913.1"/>
    </source>
</evidence>
<protein>
    <recommendedName>
        <fullName evidence="4">DUF4430 domain-containing protein</fullName>
    </recommendedName>
</protein>
<evidence type="ECO:0008006" key="4">
    <source>
        <dbReference type="Google" id="ProtNLM"/>
    </source>
</evidence>
<evidence type="ECO:0000313" key="3">
    <source>
        <dbReference type="Proteomes" id="UP000594967"/>
    </source>
</evidence>